<proteinExistence type="predicted"/>
<dbReference type="STRING" id="100816.A0A175W824"/>
<evidence type="ECO:0008006" key="3">
    <source>
        <dbReference type="Google" id="ProtNLM"/>
    </source>
</evidence>
<organism evidence="1 2">
    <name type="scientific">Madurella mycetomatis</name>
    <dbReference type="NCBI Taxonomy" id="100816"/>
    <lineage>
        <taxon>Eukaryota</taxon>
        <taxon>Fungi</taxon>
        <taxon>Dikarya</taxon>
        <taxon>Ascomycota</taxon>
        <taxon>Pezizomycotina</taxon>
        <taxon>Sordariomycetes</taxon>
        <taxon>Sordariomycetidae</taxon>
        <taxon>Sordariales</taxon>
        <taxon>Sordariales incertae sedis</taxon>
        <taxon>Madurella</taxon>
    </lineage>
</organism>
<dbReference type="VEuPathDB" id="FungiDB:MMYC01_203763"/>
<protein>
    <recommendedName>
        <fullName evidence="3">Protein kinase domain-containing protein</fullName>
    </recommendedName>
</protein>
<evidence type="ECO:0000313" key="2">
    <source>
        <dbReference type="Proteomes" id="UP000078237"/>
    </source>
</evidence>
<accession>A0A175W824</accession>
<sequence>MASLFLAKDGIARWVPPPDPDRPPLPYLPGFVVDITEHVPPAPYYSSMEGWRISHGSLRSITQTKLVVTYPPRDSDTTTTPPFNPKTAQLTITNHIAVRDGRGAQLVLCSVVPRGHGLKCEPFTAVAKIFDPLYYCFANKHSDIFVGPVDVVDAADRSYSQEAAAYEHLQQVGETGSFAPEYYGAWTFSLPISHEGVVRSRAVRLILIEYLDGACMRELCSDPRSLSYDEGYRLSIFAKLLDGCVRYSHKRLSWRGECLILPKHVILIPGPVWTSASQATPRVVLIDYLHAVVDDRSARRHRRPATKLPANPIDWFWTRHRFLDFDGWRPQHWDANDRPYQEWLMKEFGGDNASKYLPLREDFKLAPPQYFVCSPDLDYRPLSSKYPRPPRFVDYVPPRELAKEDTEGAEAMNG</sequence>
<dbReference type="Proteomes" id="UP000078237">
    <property type="component" value="Unassembled WGS sequence"/>
</dbReference>
<dbReference type="EMBL" id="LCTW02000074">
    <property type="protein sequence ID" value="KXX79886.1"/>
    <property type="molecule type" value="Genomic_DNA"/>
</dbReference>
<keyword evidence="2" id="KW-1185">Reference proteome</keyword>
<dbReference type="OrthoDB" id="4573764at2759"/>
<dbReference type="AlphaFoldDB" id="A0A175W824"/>
<evidence type="ECO:0000313" key="1">
    <source>
        <dbReference type="EMBL" id="KXX79886.1"/>
    </source>
</evidence>
<comment type="caution">
    <text evidence="1">The sequence shown here is derived from an EMBL/GenBank/DDBJ whole genome shotgun (WGS) entry which is preliminary data.</text>
</comment>
<reference evidence="1 2" key="1">
    <citation type="journal article" date="2016" name="Genome Announc.">
        <title>Genome Sequence of Madurella mycetomatis mm55, Isolated from a Human Mycetoma Case in Sudan.</title>
        <authorList>
            <person name="Smit S."/>
            <person name="Derks M.F."/>
            <person name="Bervoets S."/>
            <person name="Fahal A."/>
            <person name="van Leeuwen W."/>
            <person name="van Belkum A."/>
            <person name="van de Sande W.W."/>
        </authorList>
    </citation>
    <scope>NUCLEOTIDE SEQUENCE [LARGE SCALE GENOMIC DNA]</scope>
    <source>
        <strain evidence="2">mm55</strain>
    </source>
</reference>
<gene>
    <name evidence="1" type="ORF">MMYC01_203763</name>
</gene>
<name>A0A175W824_9PEZI</name>